<organism evidence="2 3">
    <name type="scientific">Phyllachora maydis</name>
    <dbReference type="NCBI Taxonomy" id="1825666"/>
    <lineage>
        <taxon>Eukaryota</taxon>
        <taxon>Fungi</taxon>
        <taxon>Dikarya</taxon>
        <taxon>Ascomycota</taxon>
        <taxon>Pezizomycotina</taxon>
        <taxon>Sordariomycetes</taxon>
        <taxon>Sordariomycetidae</taxon>
        <taxon>Phyllachorales</taxon>
        <taxon>Phyllachoraceae</taxon>
        <taxon>Phyllachora</taxon>
    </lineage>
</organism>
<feature type="region of interest" description="Disordered" evidence="1">
    <location>
        <begin position="31"/>
        <end position="76"/>
    </location>
</feature>
<dbReference type="EMBL" id="JAQQPM010000009">
    <property type="protein sequence ID" value="KAK2075090.1"/>
    <property type="molecule type" value="Genomic_DNA"/>
</dbReference>
<proteinExistence type="predicted"/>
<evidence type="ECO:0000313" key="3">
    <source>
        <dbReference type="Proteomes" id="UP001217918"/>
    </source>
</evidence>
<dbReference type="Proteomes" id="UP001217918">
    <property type="component" value="Unassembled WGS sequence"/>
</dbReference>
<evidence type="ECO:0000256" key="1">
    <source>
        <dbReference type="SAM" id="MobiDB-lite"/>
    </source>
</evidence>
<reference evidence="2" key="1">
    <citation type="journal article" date="2023" name="Mol. Plant Microbe Interact.">
        <title>Elucidating the Obligate Nature and Biological Capacity of an Invasive Fungal Corn Pathogen.</title>
        <authorList>
            <person name="MacCready J.S."/>
            <person name="Roggenkamp E.M."/>
            <person name="Gdanetz K."/>
            <person name="Chilvers M.I."/>
        </authorList>
    </citation>
    <scope>NUCLEOTIDE SEQUENCE</scope>
    <source>
        <strain evidence="2">PM02</strain>
    </source>
</reference>
<keyword evidence="3" id="KW-1185">Reference proteome</keyword>
<accession>A0AAD9MI44</accession>
<name>A0AAD9MI44_9PEZI</name>
<dbReference type="AlphaFoldDB" id="A0AAD9MI44"/>
<gene>
    <name evidence="2" type="ORF">P8C59_009246</name>
</gene>
<protein>
    <submittedName>
        <fullName evidence="2">Uncharacterized protein</fullName>
    </submittedName>
</protein>
<comment type="caution">
    <text evidence="2">The sequence shown here is derived from an EMBL/GenBank/DDBJ whole genome shotgun (WGS) entry which is preliminary data.</text>
</comment>
<evidence type="ECO:0000313" key="2">
    <source>
        <dbReference type="EMBL" id="KAK2075090.1"/>
    </source>
</evidence>
<sequence length="76" mass="7913">MRGPPLLPSPALTLGLHAPKVESPVWVKGSSAYAENASRESPMARPRPGGEAGSSPTGRSRDHGWPAGRVSLTPET</sequence>